<dbReference type="AlphaFoldDB" id="N8X5S6"/>
<organism evidence="1 2">
    <name type="scientific">Acinetobacter bereziniae NIPH 3</name>
    <dbReference type="NCBI Taxonomy" id="1217651"/>
    <lineage>
        <taxon>Bacteria</taxon>
        <taxon>Pseudomonadati</taxon>
        <taxon>Pseudomonadota</taxon>
        <taxon>Gammaproteobacteria</taxon>
        <taxon>Moraxellales</taxon>
        <taxon>Moraxellaceae</taxon>
        <taxon>Acinetobacter</taxon>
    </lineage>
</organism>
<dbReference type="RefSeq" id="WP_004826095.1">
    <property type="nucleotide sequence ID" value="NZ_KB849461.1"/>
</dbReference>
<proteinExistence type="predicted"/>
<gene>
    <name evidence="1" type="ORF">F963_04340</name>
</gene>
<dbReference type="EMBL" id="APPK01000059">
    <property type="protein sequence ID" value="ENV19702.1"/>
    <property type="molecule type" value="Genomic_DNA"/>
</dbReference>
<reference evidence="1 2" key="1">
    <citation type="submission" date="2013-02" db="EMBL/GenBank/DDBJ databases">
        <title>The Genome Sequence of Acinetobacter bereziniae NIPH 3.</title>
        <authorList>
            <consortium name="The Broad Institute Genome Sequencing Platform"/>
            <consortium name="The Broad Institute Genome Sequencing Center for Infectious Disease"/>
            <person name="Cerqueira G."/>
            <person name="Feldgarden M."/>
            <person name="Courvalin P."/>
            <person name="Perichon B."/>
            <person name="Grillot-Courvalin C."/>
            <person name="Clermont D."/>
            <person name="Rocha E."/>
            <person name="Yoon E.-J."/>
            <person name="Nemec A."/>
            <person name="Walker B."/>
            <person name="Young S.K."/>
            <person name="Zeng Q."/>
            <person name="Gargeya S."/>
            <person name="Fitzgerald M."/>
            <person name="Haas B."/>
            <person name="Abouelleil A."/>
            <person name="Alvarado L."/>
            <person name="Arachchi H.M."/>
            <person name="Berlin A.M."/>
            <person name="Chapman S.B."/>
            <person name="Dewar J."/>
            <person name="Goldberg J."/>
            <person name="Griggs A."/>
            <person name="Gujja S."/>
            <person name="Hansen M."/>
            <person name="Howarth C."/>
            <person name="Imamovic A."/>
            <person name="Larimer J."/>
            <person name="McCowan C."/>
            <person name="Murphy C."/>
            <person name="Neiman D."/>
            <person name="Pearson M."/>
            <person name="Priest M."/>
            <person name="Roberts A."/>
            <person name="Saif S."/>
            <person name="Shea T."/>
            <person name="Sisk P."/>
            <person name="Sykes S."/>
            <person name="Wortman J."/>
            <person name="Nusbaum C."/>
            <person name="Birren B."/>
        </authorList>
    </citation>
    <scope>NUCLEOTIDE SEQUENCE [LARGE SCALE GENOMIC DNA]</scope>
    <source>
        <strain evidence="1 2">NIPH 3</strain>
    </source>
</reference>
<dbReference type="HOGENOM" id="CLU_1313792_0_0_6"/>
<comment type="caution">
    <text evidence="1">The sequence shown here is derived from an EMBL/GenBank/DDBJ whole genome shotgun (WGS) entry which is preliminary data.</text>
</comment>
<sequence>MDLLKARVKKFNEVIKQAFEDDLDSSEFYRIEQENEVCIKDIQELLPFWGMNTPPSLLEFYSTLGSLGNQADDSFYLEIPSPPKLLKELNTDQHFDKRYSMGLVDAMKRTWANDRPEFNQCSKSEIDYINAHYKFIGLYRYDGQLEEAFYIYFDQNQKFGLVRYHQDEFDDLWEEHLTPMLKASQASQNLEQLLIQVIDHLEAGILEDID</sequence>
<dbReference type="PATRIC" id="fig|1217651.3.peg.4283"/>
<protein>
    <recommendedName>
        <fullName evidence="3">Knr4/Smi1-like domain-containing protein</fullName>
    </recommendedName>
</protein>
<evidence type="ECO:0008006" key="3">
    <source>
        <dbReference type="Google" id="ProtNLM"/>
    </source>
</evidence>
<evidence type="ECO:0000313" key="1">
    <source>
        <dbReference type="EMBL" id="ENV19702.1"/>
    </source>
</evidence>
<name>N8X5S6_ACIBZ</name>
<evidence type="ECO:0000313" key="2">
    <source>
        <dbReference type="Proteomes" id="UP000013270"/>
    </source>
</evidence>
<accession>N8X5S6</accession>
<dbReference type="Proteomes" id="UP000013270">
    <property type="component" value="Unassembled WGS sequence"/>
</dbReference>